<dbReference type="InterPro" id="IPR036890">
    <property type="entry name" value="HATPase_C_sf"/>
</dbReference>
<proteinExistence type="predicted"/>
<feature type="transmembrane region" description="Helical" evidence="1">
    <location>
        <begin position="235"/>
        <end position="261"/>
    </location>
</feature>
<evidence type="ECO:0000259" key="2">
    <source>
        <dbReference type="Pfam" id="PF14501"/>
    </source>
</evidence>
<keyword evidence="1" id="KW-0812">Transmembrane</keyword>
<dbReference type="PANTHER" id="PTHR40448:SF1">
    <property type="entry name" value="TWO-COMPONENT SENSOR HISTIDINE KINASE"/>
    <property type="match status" value="1"/>
</dbReference>
<accession>A0A7X2NT86</accession>
<dbReference type="Gene3D" id="3.30.565.10">
    <property type="entry name" value="Histidine kinase-like ATPase, C-terminal domain"/>
    <property type="match status" value="1"/>
</dbReference>
<evidence type="ECO:0000313" key="3">
    <source>
        <dbReference type="EMBL" id="MSS59129.1"/>
    </source>
</evidence>
<dbReference type="InterPro" id="IPR032834">
    <property type="entry name" value="NatK-like_C"/>
</dbReference>
<feature type="transmembrane region" description="Helical" evidence="1">
    <location>
        <begin position="210"/>
        <end position="228"/>
    </location>
</feature>
<reference evidence="3 4" key="1">
    <citation type="submission" date="2019-08" db="EMBL/GenBank/DDBJ databases">
        <title>In-depth cultivation of the pig gut microbiome towards novel bacterial diversity and tailored functional studies.</title>
        <authorList>
            <person name="Wylensek D."/>
            <person name="Hitch T.C.A."/>
            <person name="Clavel T."/>
        </authorList>
    </citation>
    <scope>NUCLEOTIDE SEQUENCE [LARGE SCALE GENOMIC DNA]</scope>
    <source>
        <strain evidence="3 4">Oil+RF-744-GAM-WT-6</strain>
    </source>
</reference>
<protein>
    <submittedName>
        <fullName evidence="3">GHKL domain-containing protein</fullName>
    </submittedName>
</protein>
<gene>
    <name evidence="3" type="ORF">FYJ51_09470</name>
</gene>
<feature type="transmembrane region" description="Helical" evidence="1">
    <location>
        <begin position="360"/>
        <end position="377"/>
    </location>
</feature>
<dbReference type="PANTHER" id="PTHR40448">
    <property type="entry name" value="TWO-COMPONENT SENSOR HISTIDINE KINASE"/>
    <property type="match status" value="1"/>
</dbReference>
<keyword evidence="1" id="KW-0472">Membrane</keyword>
<feature type="transmembrane region" description="Helical" evidence="1">
    <location>
        <begin position="328"/>
        <end position="348"/>
    </location>
</feature>
<feature type="transmembrane region" description="Helical" evidence="1">
    <location>
        <begin position="298"/>
        <end position="316"/>
    </location>
</feature>
<dbReference type="Proteomes" id="UP000461880">
    <property type="component" value="Unassembled WGS sequence"/>
</dbReference>
<evidence type="ECO:0000256" key="1">
    <source>
        <dbReference type="SAM" id="Phobius"/>
    </source>
</evidence>
<feature type="transmembrane region" description="Helical" evidence="1">
    <location>
        <begin position="267"/>
        <end position="286"/>
    </location>
</feature>
<feature type="transmembrane region" description="Helical" evidence="1">
    <location>
        <begin position="34"/>
        <end position="53"/>
    </location>
</feature>
<feature type="domain" description="Sensor histidine kinase NatK-like C-terminal" evidence="2">
    <location>
        <begin position="537"/>
        <end position="644"/>
    </location>
</feature>
<sequence length="662" mass="74882">MPLSGRKSISNIRKAKQHVKNSNHVWNLPGRSGIVFHSVCIVFFVICTIVMIFRIMAYHSYGNLAGQAASVTQIESAQVTVNGETKPCSLPTKLKNLDPGTPVEVTFTLNNASNDTWMQIRTAFAPVTVYENGKKVYELGSKDTRPSFMKDPGTMIQFIQVKEQGEVEITLHYTSPTSRNFLTVSAPLISNQAGLLRYDSQKLEYVMGESFVLLIGGLLLAGISVFIIHLIHEGVILLCIGVFTAITGLWGISNCDLVLFFLNDPSLWYIVSYVCFFSILIPLEMFLEEYVHFHFRKLLQSLHYALCIMVPLTVMLQLTGTVMFSQSVRIYQCLLPASILAFTVGVIWEAARYRSRPAGQMIPGMVILSLSTIAELFNYSGSLEYDSSFYYLFGTGIFCLYMCFVGAVQVRRSYEDRRKAHELERQLTLMNQEIIEQKKYQDMVLSHERQLRRLRHDYRHQITVLQEFARNGETEELSAYLSEMMKAIPQNSDIRYTQNIAVNAVIAYYASQAKKKGVQTDIDLQLAATLSMDMEQSLCVVFGNLLENACEAIDRLDRGDNGAADKGGEQKRFIRLSAVEHQGNLIIHMENSMDGKIRKWGRFYISSKRQEVGIGLSSISNIAEMHGGDAEFHGENGVFVSDVYMELFPEDPQKYELQRDFS</sequence>
<dbReference type="AlphaFoldDB" id="A0A7X2NT86"/>
<comment type="caution">
    <text evidence="3">The sequence shown here is derived from an EMBL/GenBank/DDBJ whole genome shotgun (WGS) entry which is preliminary data.</text>
</comment>
<organism evidence="3 4">
    <name type="scientific">Stecheria intestinalis</name>
    <dbReference type="NCBI Taxonomy" id="2606630"/>
    <lineage>
        <taxon>Bacteria</taxon>
        <taxon>Bacillati</taxon>
        <taxon>Bacillota</taxon>
        <taxon>Erysipelotrichia</taxon>
        <taxon>Erysipelotrichales</taxon>
        <taxon>Erysipelotrichaceae</taxon>
        <taxon>Stecheria</taxon>
    </lineage>
</organism>
<feature type="transmembrane region" description="Helical" evidence="1">
    <location>
        <begin position="389"/>
        <end position="410"/>
    </location>
</feature>
<dbReference type="Pfam" id="PF14501">
    <property type="entry name" value="HATPase_c_5"/>
    <property type="match status" value="1"/>
</dbReference>
<keyword evidence="4" id="KW-1185">Reference proteome</keyword>
<dbReference type="EMBL" id="VUMN01000023">
    <property type="protein sequence ID" value="MSS59129.1"/>
    <property type="molecule type" value="Genomic_DNA"/>
</dbReference>
<dbReference type="SUPFAM" id="SSF55874">
    <property type="entry name" value="ATPase domain of HSP90 chaperone/DNA topoisomerase II/histidine kinase"/>
    <property type="match status" value="1"/>
</dbReference>
<keyword evidence="1" id="KW-1133">Transmembrane helix</keyword>
<dbReference type="CDD" id="cd16935">
    <property type="entry name" value="HATPase_AgrC-ComD-like"/>
    <property type="match status" value="1"/>
</dbReference>
<evidence type="ECO:0000313" key="4">
    <source>
        <dbReference type="Proteomes" id="UP000461880"/>
    </source>
</evidence>
<dbReference type="GO" id="GO:0042802">
    <property type="term" value="F:identical protein binding"/>
    <property type="evidence" value="ECO:0007669"/>
    <property type="project" value="TreeGrafter"/>
</dbReference>
<name>A0A7X2NT86_9FIRM</name>